<feature type="transmembrane region" description="Helical" evidence="1">
    <location>
        <begin position="6"/>
        <end position="24"/>
    </location>
</feature>
<reference evidence="2 5" key="3">
    <citation type="submission" date="2024-06" db="EMBL/GenBank/DDBJ databases">
        <title>Draft genome sequence of Helicobacter trogontum NHP16-4001.</title>
        <authorList>
            <person name="Rimbara E."/>
            <person name="Suzuki M."/>
        </authorList>
    </citation>
    <scope>NUCLEOTIDE SEQUENCE [LARGE SCALE GENOMIC DNA]</scope>
    <source>
        <strain evidence="2 5">NHP16-4001</strain>
    </source>
</reference>
<reference evidence="3" key="2">
    <citation type="submission" date="2018-04" db="EMBL/GenBank/DDBJ databases">
        <authorList>
            <person name="Sheh A."/>
            <person name="Shen Z."/>
            <person name="Mannion A.J."/>
            <person name="Fox J.G."/>
        </authorList>
    </citation>
    <scope>NUCLEOTIDE SEQUENCE</scope>
    <source>
        <strain evidence="3">ATCC 49310</strain>
    </source>
</reference>
<keyword evidence="1" id="KW-0812">Transmembrane</keyword>
<dbReference type="Proteomes" id="UP000029861">
    <property type="component" value="Unassembled WGS sequence"/>
</dbReference>
<keyword evidence="1" id="KW-0472">Membrane</keyword>
<name>A0A4U8T010_9HELI</name>
<dbReference type="EMBL" id="JRPK02000101">
    <property type="protein sequence ID" value="TLD92689.1"/>
    <property type="molecule type" value="Genomic_DNA"/>
</dbReference>
<feature type="transmembrane region" description="Helical" evidence="1">
    <location>
        <begin position="97"/>
        <end position="114"/>
    </location>
</feature>
<evidence type="ECO:0000313" key="5">
    <source>
        <dbReference type="Proteomes" id="UP001562457"/>
    </source>
</evidence>
<evidence type="ECO:0000313" key="3">
    <source>
        <dbReference type="EMBL" id="TLD92689.1"/>
    </source>
</evidence>
<protein>
    <submittedName>
        <fullName evidence="3">Uncharacterized protein</fullName>
    </submittedName>
</protein>
<evidence type="ECO:0000313" key="4">
    <source>
        <dbReference type="Proteomes" id="UP000029861"/>
    </source>
</evidence>
<gene>
    <name evidence="3" type="ORF">LS80_010930</name>
    <name evidence="2" type="ORF">NHP164001_19680</name>
</gene>
<dbReference type="RefSeq" id="WP_034323160.1">
    <property type="nucleotide sequence ID" value="NZ_BAAFHN010000082.1"/>
</dbReference>
<dbReference type="AlphaFoldDB" id="A0A4U8T010"/>
<accession>A0A4U8T010</accession>
<dbReference type="EMBL" id="BAAFHN010000082">
    <property type="protein sequence ID" value="GAB0173946.1"/>
    <property type="molecule type" value="Genomic_DNA"/>
</dbReference>
<dbReference type="STRING" id="50960.LS81_00815"/>
<keyword evidence="1" id="KW-1133">Transmembrane helix</keyword>
<reference evidence="3 4" key="1">
    <citation type="journal article" date="2014" name="Genome Announc.">
        <title>Draft genome sequences of eight enterohepatic helicobacter species isolated from both laboratory and wild rodents.</title>
        <authorList>
            <person name="Sheh A."/>
            <person name="Shen Z."/>
            <person name="Fox J.G."/>
        </authorList>
    </citation>
    <scope>NUCLEOTIDE SEQUENCE [LARGE SCALE GENOMIC DNA]</scope>
    <source>
        <strain evidence="3 4">ATCC 49310</strain>
    </source>
</reference>
<keyword evidence="5" id="KW-1185">Reference proteome</keyword>
<evidence type="ECO:0000313" key="2">
    <source>
        <dbReference type="EMBL" id="GAB0173946.1"/>
    </source>
</evidence>
<evidence type="ECO:0000256" key="1">
    <source>
        <dbReference type="SAM" id="Phobius"/>
    </source>
</evidence>
<comment type="caution">
    <text evidence="3">The sequence shown here is derived from an EMBL/GenBank/DDBJ whole genome shotgun (WGS) entry which is preliminary data.</text>
</comment>
<organism evidence="3 4">
    <name type="scientific">Helicobacter trogontum</name>
    <dbReference type="NCBI Taxonomy" id="50960"/>
    <lineage>
        <taxon>Bacteria</taxon>
        <taxon>Pseudomonadati</taxon>
        <taxon>Campylobacterota</taxon>
        <taxon>Epsilonproteobacteria</taxon>
        <taxon>Campylobacterales</taxon>
        <taxon>Helicobacteraceae</taxon>
        <taxon>Helicobacter</taxon>
    </lineage>
</organism>
<feature type="transmembrane region" description="Helical" evidence="1">
    <location>
        <begin position="67"/>
        <end position="85"/>
    </location>
</feature>
<proteinExistence type="predicted"/>
<dbReference type="Proteomes" id="UP001562457">
    <property type="component" value="Unassembled WGS sequence"/>
</dbReference>
<sequence>MESFGVMLGFIALIAIILLILWILDKGYGFSSTLQDENLSPWQKILVILIAIPFYIIANSITLGVLLVILCIFAFILFVIAKISYKTYIKVLNKCAGVIFIAGFLLVIKLAGAVL</sequence>